<dbReference type="EMBL" id="CP012328">
    <property type="protein sequence ID" value="AKU79877.1"/>
    <property type="molecule type" value="Genomic_DNA"/>
</dbReference>
<dbReference type="RefSeq" id="WP_075048461.1">
    <property type="nucleotide sequence ID" value="NZ_CP012328.1"/>
</dbReference>
<dbReference type="AlphaFoldDB" id="A0A0K1P7J3"/>
<evidence type="ECO:0000313" key="2">
    <source>
        <dbReference type="Proteomes" id="UP000067243"/>
    </source>
</evidence>
<protein>
    <submittedName>
        <fullName evidence="1">Uncharacterized protein</fullName>
    </submittedName>
</protein>
<dbReference type="PATRIC" id="fig|216946.3.peg.649"/>
<proteinExistence type="predicted"/>
<name>A0A0K1P7J3_9MOLU</name>
<organism evidence="1 2">
    <name type="scientific">Spiroplasma turonicum</name>
    <dbReference type="NCBI Taxonomy" id="216946"/>
    <lineage>
        <taxon>Bacteria</taxon>
        <taxon>Bacillati</taxon>
        <taxon>Mycoplasmatota</taxon>
        <taxon>Mollicutes</taxon>
        <taxon>Entomoplasmatales</taxon>
        <taxon>Spiroplasmataceae</taxon>
        <taxon>Spiroplasma</taxon>
    </lineage>
</organism>
<evidence type="ECO:0000313" key="1">
    <source>
        <dbReference type="EMBL" id="AKU79877.1"/>
    </source>
</evidence>
<gene>
    <name evidence="1" type="ORF">STURON_00631</name>
</gene>
<dbReference type="KEGG" id="stur:STURON_00631"/>
<dbReference type="Proteomes" id="UP000067243">
    <property type="component" value="Chromosome"/>
</dbReference>
<sequence length="151" mass="18223">MIIYDIRTTTQVLEKEFKNIEHHNENTLNSQKLFDDNLIADQQKFVNNIADYLIHYLNIYKDKEEKIKNNPLWKNWIIDCELVFIYFNILNKIISFIELIIDFISNKASETEITTECLNYYDPEEIILKENLKKFDLCYKNLLDIMENLCQ</sequence>
<reference evidence="1 2" key="1">
    <citation type="journal article" date="2015" name="Genome Announc.">
        <title>Complete Genome Sequence of Spiroplasma turonicum Strain Tab4cT, a Parasite of a Horse Fly, Haematopota sp. (Diptera: Tabanidae).</title>
        <authorList>
            <person name="Davis R.E."/>
            <person name="Shao J."/>
            <person name="Zhao Y."/>
            <person name="Gasparich G.E."/>
            <person name="Gaynor B.J."/>
            <person name="Donofrio N."/>
        </authorList>
    </citation>
    <scope>NUCLEOTIDE SEQUENCE [LARGE SCALE GENOMIC DNA]</scope>
    <source>
        <strain evidence="1 2">Tab4c</strain>
    </source>
</reference>
<accession>A0A0K1P7J3</accession>
<keyword evidence="2" id="KW-1185">Reference proteome</keyword>